<gene>
    <name evidence="2" type="ORF">DCAF_LOCUS24929</name>
</gene>
<dbReference type="PANTHER" id="PTHR33168">
    <property type="entry name" value="STRESS INDUCED PROTEIN-RELATED"/>
    <property type="match status" value="1"/>
</dbReference>
<reference evidence="2 3" key="1">
    <citation type="submission" date="2024-01" db="EMBL/GenBank/DDBJ databases">
        <authorList>
            <person name="Waweru B."/>
        </authorList>
    </citation>
    <scope>NUCLEOTIDE SEQUENCE [LARGE SCALE GENOMIC DNA]</scope>
</reference>
<accession>A0AAV1SPU3</accession>
<sequence length="147" mass="17264">MINEHSDSPSSLKAKLKSSLCCFTTNDIIHQHEMLHKDHHDQERNNCRKLQPQTPRSPYAWLKSTAHDLEIKDKYRGLIGKRGKNRKRHGSEDFRYDPESYSLNFEDDVHREDELPLYSNFKARLPATPERLVVLQPVGRTELELWG</sequence>
<feature type="compositionally biased region" description="Basic and acidic residues" evidence="1">
    <location>
        <begin position="37"/>
        <end position="46"/>
    </location>
</feature>
<dbReference type="Proteomes" id="UP001314170">
    <property type="component" value="Unassembled WGS sequence"/>
</dbReference>
<organism evidence="2 3">
    <name type="scientific">Dovyalis caffra</name>
    <dbReference type="NCBI Taxonomy" id="77055"/>
    <lineage>
        <taxon>Eukaryota</taxon>
        <taxon>Viridiplantae</taxon>
        <taxon>Streptophyta</taxon>
        <taxon>Embryophyta</taxon>
        <taxon>Tracheophyta</taxon>
        <taxon>Spermatophyta</taxon>
        <taxon>Magnoliopsida</taxon>
        <taxon>eudicotyledons</taxon>
        <taxon>Gunneridae</taxon>
        <taxon>Pentapetalae</taxon>
        <taxon>rosids</taxon>
        <taxon>fabids</taxon>
        <taxon>Malpighiales</taxon>
        <taxon>Salicaceae</taxon>
        <taxon>Flacourtieae</taxon>
        <taxon>Dovyalis</taxon>
    </lineage>
</organism>
<protein>
    <submittedName>
        <fullName evidence="2">Uncharacterized protein</fullName>
    </submittedName>
</protein>
<dbReference type="EMBL" id="CAWUPB010001194">
    <property type="protein sequence ID" value="CAK7353830.1"/>
    <property type="molecule type" value="Genomic_DNA"/>
</dbReference>
<name>A0AAV1SPU3_9ROSI</name>
<evidence type="ECO:0000256" key="1">
    <source>
        <dbReference type="SAM" id="MobiDB-lite"/>
    </source>
</evidence>
<evidence type="ECO:0000313" key="3">
    <source>
        <dbReference type="Proteomes" id="UP001314170"/>
    </source>
</evidence>
<comment type="caution">
    <text evidence="2">The sequence shown here is derived from an EMBL/GenBank/DDBJ whole genome shotgun (WGS) entry which is preliminary data.</text>
</comment>
<keyword evidence="3" id="KW-1185">Reference proteome</keyword>
<proteinExistence type="predicted"/>
<feature type="region of interest" description="Disordered" evidence="1">
    <location>
        <begin position="37"/>
        <end position="56"/>
    </location>
</feature>
<dbReference type="AlphaFoldDB" id="A0AAV1SPU3"/>
<evidence type="ECO:0000313" key="2">
    <source>
        <dbReference type="EMBL" id="CAK7353830.1"/>
    </source>
</evidence>